<feature type="compositionally biased region" description="Basic and acidic residues" evidence="1">
    <location>
        <begin position="39"/>
        <end position="50"/>
    </location>
</feature>
<dbReference type="Pfam" id="PF00481">
    <property type="entry name" value="PP2C"/>
    <property type="match status" value="1"/>
</dbReference>
<feature type="compositionally biased region" description="Polar residues" evidence="1">
    <location>
        <begin position="19"/>
        <end position="29"/>
    </location>
</feature>
<feature type="domain" description="PPM-type phosphatase" evidence="2">
    <location>
        <begin position="77"/>
        <end position="338"/>
    </location>
</feature>
<reference evidence="3" key="1">
    <citation type="submission" date="2021-01" db="EMBL/GenBank/DDBJ databases">
        <authorList>
            <person name="Corre E."/>
            <person name="Pelletier E."/>
            <person name="Niang G."/>
            <person name="Scheremetjew M."/>
            <person name="Finn R."/>
            <person name="Kale V."/>
            <person name="Holt S."/>
            <person name="Cochrane G."/>
            <person name="Meng A."/>
            <person name="Brown T."/>
            <person name="Cohen L."/>
        </authorList>
    </citation>
    <scope>NUCLEOTIDE SEQUENCE</scope>
    <source>
        <strain evidence="3">CCMP645</strain>
    </source>
</reference>
<protein>
    <recommendedName>
        <fullName evidence="2">PPM-type phosphatase domain-containing protein</fullName>
    </recommendedName>
</protein>
<feature type="region of interest" description="Disordered" evidence="1">
    <location>
        <begin position="1"/>
        <end position="76"/>
    </location>
</feature>
<dbReference type="InterPro" id="IPR001932">
    <property type="entry name" value="PPM-type_phosphatase-like_dom"/>
</dbReference>
<evidence type="ECO:0000313" key="3">
    <source>
        <dbReference type="EMBL" id="CAE0769188.1"/>
    </source>
</evidence>
<organism evidence="3">
    <name type="scientific">Chrysotila carterae</name>
    <name type="common">Marine alga</name>
    <name type="synonym">Syracosphaera carterae</name>
    <dbReference type="NCBI Taxonomy" id="13221"/>
    <lineage>
        <taxon>Eukaryota</taxon>
        <taxon>Haptista</taxon>
        <taxon>Haptophyta</taxon>
        <taxon>Prymnesiophyceae</taxon>
        <taxon>Isochrysidales</taxon>
        <taxon>Isochrysidaceae</taxon>
        <taxon>Chrysotila</taxon>
    </lineage>
</organism>
<feature type="region of interest" description="Disordered" evidence="1">
    <location>
        <begin position="369"/>
        <end position="415"/>
    </location>
</feature>
<feature type="compositionally biased region" description="Low complexity" evidence="1">
    <location>
        <begin position="370"/>
        <end position="382"/>
    </location>
</feature>
<dbReference type="InterPro" id="IPR036457">
    <property type="entry name" value="PPM-type-like_dom_sf"/>
</dbReference>
<feature type="compositionally biased region" description="Polar residues" evidence="1">
    <location>
        <begin position="383"/>
        <end position="393"/>
    </location>
</feature>
<dbReference type="CDD" id="cd00143">
    <property type="entry name" value="PP2Cc"/>
    <property type="match status" value="1"/>
</dbReference>
<proteinExistence type="predicted"/>
<dbReference type="SMART" id="SM00332">
    <property type="entry name" value="PP2Cc"/>
    <property type="match status" value="1"/>
</dbReference>
<dbReference type="Gene3D" id="3.60.40.10">
    <property type="entry name" value="PPM-type phosphatase domain"/>
    <property type="match status" value="1"/>
</dbReference>
<dbReference type="SMART" id="SM00331">
    <property type="entry name" value="PP2C_SIG"/>
    <property type="match status" value="1"/>
</dbReference>
<feature type="compositionally biased region" description="Basic and acidic residues" evidence="1">
    <location>
        <begin position="397"/>
        <end position="406"/>
    </location>
</feature>
<dbReference type="AlphaFoldDB" id="A0A7S4BKU3"/>
<dbReference type="SUPFAM" id="SSF81606">
    <property type="entry name" value="PP2C-like"/>
    <property type="match status" value="1"/>
</dbReference>
<name>A0A7S4BKU3_CHRCT</name>
<dbReference type="PROSITE" id="PS51746">
    <property type="entry name" value="PPM_2"/>
    <property type="match status" value="1"/>
</dbReference>
<accession>A0A7S4BKU3</accession>
<gene>
    <name evidence="3" type="ORF">PCAR00345_LOCUS21800</name>
</gene>
<evidence type="ECO:0000259" key="2">
    <source>
        <dbReference type="PROSITE" id="PS51746"/>
    </source>
</evidence>
<dbReference type="InterPro" id="IPR015655">
    <property type="entry name" value="PP2C"/>
</dbReference>
<evidence type="ECO:0000256" key="1">
    <source>
        <dbReference type="SAM" id="MobiDB-lite"/>
    </source>
</evidence>
<dbReference type="GO" id="GO:0004722">
    <property type="term" value="F:protein serine/threonine phosphatase activity"/>
    <property type="evidence" value="ECO:0007669"/>
    <property type="project" value="InterPro"/>
</dbReference>
<dbReference type="EMBL" id="HBIZ01034209">
    <property type="protein sequence ID" value="CAE0769188.1"/>
    <property type="molecule type" value="Transcribed_RNA"/>
</dbReference>
<sequence length="430" mass="45606">MATTCTLKPDSPCWPEQKGASNSTSTSPVHNLDPPTGDSEDRSHRADEHVSCMQPQPIESTPIKEDAPEPLSQESSTIQAVTAAGYVKSLKGQDAHAMHATTVAGDQLSFMMVADGHGGKEVAVYAERNLIGFILAEATDGSETALVHAMKAGFKLLHAHAQDLSFNGSGCTCTVIAINATRDLVVCANVGDTAAFLMTESDVQMLTDDHRLSENQAERDRVRSLGAKLGRAMNPETEEPSGPLRAWPGGLAIGRALGDRDCAMWLKAEPAVRTVPLPAAGAEIVLCSDGVWDAIGLDKVNEITTSDAHPIVLAKSIVKAAIKERGLRDDTTCVYARISPDGAPPRRPPASGLRGALSRLGIATKHKSMLDTSGSSLGSSSTENSQLAQSHHTNALRRKESTKDMDGSFSSSRMDFTTKAGNFFSMSSRT</sequence>
<dbReference type="PANTHER" id="PTHR47992">
    <property type="entry name" value="PROTEIN PHOSPHATASE"/>
    <property type="match status" value="1"/>
</dbReference>